<keyword evidence="8" id="KW-1185">Reference proteome</keyword>
<dbReference type="RefSeq" id="WP_025978623.1">
    <property type="nucleotide sequence ID" value="NZ_CP015614.1"/>
</dbReference>
<dbReference type="STRING" id="588932.DA69_10230"/>
<dbReference type="Gene3D" id="2.40.10.10">
    <property type="entry name" value="Trypsin-like serine proteases"/>
    <property type="match status" value="1"/>
</dbReference>
<reference evidence="7 8" key="1">
    <citation type="journal article" date="2014" name="Genome Announc.">
        <title>Genome Sequence of a Promising Hydrogen-Producing Facultative Anaerobic Bacterium, Brevundimonas naejangsanensis Strain B1.</title>
        <authorList>
            <person name="Su H."/>
            <person name="Zhang T."/>
            <person name="Bao M."/>
            <person name="Jiang Y."/>
            <person name="Wang Y."/>
            <person name="Tan T."/>
        </authorList>
    </citation>
    <scope>NUCLEOTIDE SEQUENCE [LARGE SCALE GENOMIC DNA]</scope>
    <source>
        <strain evidence="7 8">B1</strain>
    </source>
</reference>
<dbReference type="GO" id="GO:0008239">
    <property type="term" value="F:dipeptidyl-peptidase activity"/>
    <property type="evidence" value="ECO:0007669"/>
    <property type="project" value="UniProtKB-UniRule"/>
</dbReference>
<keyword evidence="2 6" id="KW-0031">Aminopeptidase</keyword>
<keyword evidence="3 6" id="KW-0645">Protease</keyword>
<sequence length="697" mass="75889">MSLRRTLSFTASLAALGMAAVVVNAPASAARADEGMWTFDSFPIQTVNEKYGTRIDQAWLDRVRNAAVRLQGCSASFVSGEGLILTNHHCVISCVQDLSTAQNDYVKNGWMPATREEEKTCPGQTAEVLTDITDVTDRVLGAGSGLEGAAFVAARSAEIDAIQKEACGDDRKLTCQVISFYRGGKYALYKFRKYEDVRLAFAPEFQAAFFGGDPDNFNFPRYALDAAFLRAYEDGKPVASPNHLKWNPNAPTDGEATFVAGNPGSTSRLLTMSQLERLRDQQIPITLIQSAELRGRLVEYSTLGEEEKRVALDPIFGLENSFKVYYGQQGALTDPAFMAKKRQEEAELRQRVAADPAVAERIGDPWADLEKVQATARDLYLPYRQLEANAGGGSTLYSYARAIVRASKERAKPVAERRAGYADSDIAALGRRLASDAPIPVGVEEIQLSHWMLKTREYLTVDSADVKAMLGAESPETIAARLVQSRLIDPAFRAQALAMTPEQLAASGDPMIAFVLANDDAAQAVRTQWDAGVNAPTARAAEKVAQARFAVYGDNLYPDATFSLRLSYGQVKGWTYRGVTVPSFTYMGGLYERATGAEPFNASERFLAAKDRINKDVVYDFVSTNDIIGGNSGSPVINAKGEVIGAAFDGNIHSLGGSFGYDGELNRTVSVSTAAVTEALRNVYNQPRLLRELGVRR</sequence>
<dbReference type="InterPro" id="IPR043504">
    <property type="entry name" value="Peptidase_S1_PA_chymotrypsin"/>
</dbReference>
<dbReference type="Proteomes" id="UP000077603">
    <property type="component" value="Chromosome"/>
</dbReference>
<dbReference type="InterPro" id="IPR019500">
    <property type="entry name" value="Pep_S46"/>
</dbReference>
<dbReference type="AlphaFoldDB" id="A0A172Y796"/>
<dbReference type="GO" id="GO:0043171">
    <property type="term" value="P:peptide catabolic process"/>
    <property type="evidence" value="ECO:0007669"/>
    <property type="project" value="UniProtKB-UniRule"/>
</dbReference>
<feature type="signal peptide" evidence="6">
    <location>
        <begin position="1"/>
        <end position="29"/>
    </location>
</feature>
<evidence type="ECO:0000313" key="7">
    <source>
        <dbReference type="EMBL" id="ANF55093.1"/>
    </source>
</evidence>
<evidence type="ECO:0000256" key="5">
    <source>
        <dbReference type="ARBA" id="ARBA00022801"/>
    </source>
</evidence>
<feature type="chain" id="PRO_5023095700" description="Dipeptidyl-peptidase" evidence="6">
    <location>
        <begin position="30"/>
        <end position="697"/>
    </location>
</feature>
<evidence type="ECO:0000256" key="3">
    <source>
        <dbReference type="ARBA" id="ARBA00022670"/>
    </source>
</evidence>
<evidence type="ECO:0000313" key="8">
    <source>
        <dbReference type="Proteomes" id="UP000077603"/>
    </source>
</evidence>
<dbReference type="EMBL" id="CP015614">
    <property type="protein sequence ID" value="ANF55093.1"/>
    <property type="molecule type" value="Genomic_DNA"/>
</dbReference>
<dbReference type="EC" id="3.4.14.-" evidence="6"/>
<dbReference type="PANTHER" id="PTHR38469">
    <property type="entry name" value="PERIPLASMIC PEPTIDASE SUBFAMILY S1B"/>
    <property type="match status" value="1"/>
</dbReference>
<dbReference type="KEGG" id="bne:DA69_10230"/>
<dbReference type="SUPFAM" id="SSF50494">
    <property type="entry name" value="Trypsin-like serine proteases"/>
    <property type="match status" value="1"/>
</dbReference>
<evidence type="ECO:0000256" key="4">
    <source>
        <dbReference type="ARBA" id="ARBA00022729"/>
    </source>
</evidence>
<dbReference type="GO" id="GO:0006508">
    <property type="term" value="P:proteolysis"/>
    <property type="evidence" value="ECO:0007669"/>
    <property type="project" value="UniProtKB-KW"/>
</dbReference>
<dbReference type="eggNOG" id="COG3591">
    <property type="taxonomic scope" value="Bacteria"/>
</dbReference>
<proteinExistence type="inferred from homology"/>
<dbReference type="PANTHER" id="PTHR38469:SF1">
    <property type="entry name" value="PERIPLASMIC PEPTIDASE SUBFAMILY S1B"/>
    <property type="match status" value="1"/>
</dbReference>
<evidence type="ECO:0000256" key="2">
    <source>
        <dbReference type="ARBA" id="ARBA00022438"/>
    </source>
</evidence>
<keyword evidence="4 6" id="KW-0732">Signal</keyword>
<dbReference type="Pfam" id="PF10459">
    <property type="entry name" value="Peptidase_S46"/>
    <property type="match status" value="1"/>
</dbReference>
<keyword evidence="6" id="KW-0720">Serine protease</keyword>
<keyword evidence="5 6" id="KW-0378">Hydrolase</keyword>
<gene>
    <name evidence="7" type="ORF">DA69_10230</name>
</gene>
<comment type="function">
    <text evidence="6">Catalyzes the removal of dipeptides from the N-terminus of oligopeptides.</text>
</comment>
<comment type="similarity">
    <text evidence="1 6">Belongs to the peptidase S46 family.</text>
</comment>
<evidence type="ECO:0000256" key="6">
    <source>
        <dbReference type="RuleBase" id="RU366067"/>
    </source>
</evidence>
<dbReference type="OrthoDB" id="9805367at2"/>
<dbReference type="GO" id="GO:0070009">
    <property type="term" value="F:serine-type aminopeptidase activity"/>
    <property type="evidence" value="ECO:0007669"/>
    <property type="project" value="UniProtKB-UniRule"/>
</dbReference>
<dbReference type="InterPro" id="IPR009003">
    <property type="entry name" value="Peptidase_S1_PA"/>
</dbReference>
<name>A0A172Y796_9CAUL</name>
<evidence type="ECO:0000256" key="1">
    <source>
        <dbReference type="ARBA" id="ARBA00010491"/>
    </source>
</evidence>
<organism evidence="7 8">
    <name type="scientific">Brevundimonas naejangsanensis</name>
    <dbReference type="NCBI Taxonomy" id="588932"/>
    <lineage>
        <taxon>Bacteria</taxon>
        <taxon>Pseudomonadati</taxon>
        <taxon>Pseudomonadota</taxon>
        <taxon>Alphaproteobacteria</taxon>
        <taxon>Caulobacterales</taxon>
        <taxon>Caulobacteraceae</taxon>
        <taxon>Brevundimonas</taxon>
    </lineage>
</organism>
<accession>A0A172Y796</accession>
<protein>
    <recommendedName>
        <fullName evidence="6">Dipeptidyl-peptidase</fullName>
        <ecNumber evidence="6">3.4.14.-</ecNumber>
    </recommendedName>
</protein>